<dbReference type="RefSeq" id="WP_008840431.1">
    <property type="nucleotide sequence ID" value="NZ_AHAM01000311.1"/>
</dbReference>
<evidence type="ECO:0000256" key="2">
    <source>
        <dbReference type="ARBA" id="ARBA00007069"/>
    </source>
</evidence>
<dbReference type="InterPro" id="IPR024573">
    <property type="entry name" value="DUF3333"/>
</dbReference>
<dbReference type="AlphaFoldDB" id="H0I324"/>
<feature type="transmembrane region" description="Helical" evidence="9">
    <location>
        <begin position="39"/>
        <end position="63"/>
    </location>
</feature>
<dbReference type="EMBL" id="AHAM01000311">
    <property type="protein sequence ID" value="EHK52621.1"/>
    <property type="molecule type" value="Genomic_DNA"/>
</dbReference>
<evidence type="ECO:0000256" key="4">
    <source>
        <dbReference type="ARBA" id="ARBA00022448"/>
    </source>
</evidence>
<keyword evidence="8 9" id="KW-0472">Membrane</keyword>
<feature type="transmembrane region" description="Helical" evidence="9">
    <location>
        <begin position="408"/>
        <end position="427"/>
    </location>
</feature>
<dbReference type="InterPro" id="IPR035906">
    <property type="entry name" value="MetI-like_sf"/>
</dbReference>
<comment type="subcellular location">
    <subcellularLocation>
        <location evidence="9">Cell inner membrane</location>
        <topology evidence="9">Multi-pass membrane protein</topology>
    </subcellularLocation>
    <subcellularLocation>
        <location evidence="1">Cell membrane</location>
        <topology evidence="1">Multi-pass membrane protein</topology>
    </subcellularLocation>
</comment>
<gene>
    <name evidence="11" type="ORF">MAXJ12_34429</name>
</gene>
<dbReference type="InterPro" id="IPR000515">
    <property type="entry name" value="MetI-like"/>
</dbReference>
<evidence type="ECO:0000256" key="8">
    <source>
        <dbReference type="ARBA" id="ARBA00023136"/>
    </source>
</evidence>
<reference evidence="11 12" key="1">
    <citation type="journal article" date="2012" name="J. Bacteriol.">
        <title>Draft Genome Sequence of Mesorhizobium alhagi CCNWXJ12-2T, a Novel Salt-Resistant Species Isolated from the Desert of Northwestern China.</title>
        <authorList>
            <person name="Zhou M."/>
            <person name="Chen W."/>
            <person name="Chen H."/>
            <person name="Wei G."/>
        </authorList>
    </citation>
    <scope>NUCLEOTIDE SEQUENCE [LARGE SCALE GENOMIC DNA]</scope>
    <source>
        <strain evidence="11 12">CCNWXJ12-2</strain>
    </source>
</reference>
<dbReference type="Gene3D" id="1.10.3720.10">
    <property type="entry name" value="MetI-like"/>
    <property type="match status" value="1"/>
</dbReference>
<keyword evidence="6 9" id="KW-0812">Transmembrane</keyword>
<dbReference type="Proteomes" id="UP000003250">
    <property type="component" value="Unassembled WGS sequence"/>
</dbReference>
<dbReference type="InterPro" id="IPR005672">
    <property type="entry name" value="Phosphate_PstA"/>
</dbReference>
<evidence type="ECO:0000259" key="10">
    <source>
        <dbReference type="PROSITE" id="PS50928"/>
    </source>
</evidence>
<evidence type="ECO:0000313" key="12">
    <source>
        <dbReference type="Proteomes" id="UP000003250"/>
    </source>
</evidence>
<comment type="similarity">
    <text evidence="2 9">Belongs to the binding-protein-dependent transport system permease family. CysTW subfamily.</text>
</comment>
<protein>
    <recommendedName>
        <fullName evidence="3 9">Phosphate transport system permease protein PstA</fullName>
    </recommendedName>
</protein>
<evidence type="ECO:0000256" key="6">
    <source>
        <dbReference type="ARBA" id="ARBA00022692"/>
    </source>
</evidence>
<evidence type="ECO:0000256" key="7">
    <source>
        <dbReference type="ARBA" id="ARBA00022989"/>
    </source>
</evidence>
<keyword evidence="4" id="KW-0813">Transport</keyword>
<dbReference type="PROSITE" id="PS50928">
    <property type="entry name" value="ABC_TM1"/>
    <property type="match status" value="1"/>
</dbReference>
<feature type="transmembrane region" description="Helical" evidence="9">
    <location>
        <begin position="221"/>
        <end position="242"/>
    </location>
</feature>
<dbReference type="GO" id="GO:0005886">
    <property type="term" value="C:plasma membrane"/>
    <property type="evidence" value="ECO:0007669"/>
    <property type="project" value="UniProtKB-SubCell"/>
</dbReference>
<feature type="domain" description="ABC transmembrane type-1" evidence="10">
    <location>
        <begin position="217"/>
        <end position="424"/>
    </location>
</feature>
<evidence type="ECO:0000256" key="3">
    <source>
        <dbReference type="ARBA" id="ARBA00016864"/>
    </source>
</evidence>
<dbReference type="SUPFAM" id="SSF161098">
    <property type="entry name" value="MetI-like"/>
    <property type="match status" value="1"/>
</dbReference>
<keyword evidence="7 9" id="KW-1133">Transmembrane helix</keyword>
<dbReference type="PATRIC" id="fig|1107882.3.peg.6643"/>
<dbReference type="GO" id="GO:0005315">
    <property type="term" value="F:phosphate transmembrane transporter activity"/>
    <property type="evidence" value="ECO:0007669"/>
    <property type="project" value="InterPro"/>
</dbReference>
<organism evidence="11 12">
    <name type="scientific">Mesorhizobium alhagi CCNWXJ12-2</name>
    <dbReference type="NCBI Taxonomy" id="1107882"/>
    <lineage>
        <taxon>Bacteria</taxon>
        <taxon>Pseudomonadati</taxon>
        <taxon>Pseudomonadota</taxon>
        <taxon>Alphaproteobacteria</taxon>
        <taxon>Hyphomicrobiales</taxon>
        <taxon>Phyllobacteriaceae</taxon>
        <taxon>Allomesorhizobium</taxon>
    </lineage>
</organism>
<accession>H0I324</accession>
<dbReference type="NCBIfam" id="TIGR00974">
    <property type="entry name" value="3a0107s02c"/>
    <property type="match status" value="1"/>
</dbReference>
<dbReference type="CDD" id="cd06261">
    <property type="entry name" value="TM_PBP2"/>
    <property type="match status" value="1"/>
</dbReference>
<keyword evidence="5 9" id="KW-1003">Cell membrane</keyword>
<evidence type="ECO:0000256" key="5">
    <source>
        <dbReference type="ARBA" id="ARBA00022475"/>
    </source>
</evidence>
<feature type="transmembrane region" description="Helical" evidence="9">
    <location>
        <begin position="262"/>
        <end position="284"/>
    </location>
</feature>
<dbReference type="Pfam" id="PF00528">
    <property type="entry name" value="BPD_transp_1"/>
    <property type="match status" value="1"/>
</dbReference>
<sequence length="435" mass="47612">MVTTDTIGGSATTARPPVVWKSDEMAKRRKARYAADRRLQIYGMVAIAFALGFLAVLIGTLTFTGYRAFTQSMVTIDIDFSTAELDRDNLMDSNWRTIFRQAVLDDVGELSRSEERDYFSMFTSSAPFLIRDQIIADPSILDGRATFMVPMSDPIDQLAKGLVNTDLPENQRRVNDKQVELFNQLEEKGAVTQPFNWALFLNADSRFPELAGLAGAISGSFWLLLVCFLISFPVGIAAAIYLEEFAPKNRFTDLIEININNLAAVPSVVFGLLGLAVFLGWFGLPRSAPLVGGMVLALMTLPTIIIVTRAALTSVPSSIREAALGIGASKHEMIFHHILPLSMPSIMTGTIIGLAQALGETAPLLLIGMNAFITSPPSGVLEASTALPTQIYIWADSPERGFVARTSAAILVLLGFLVLMNGIAIFLRQRFERRW</sequence>
<keyword evidence="12" id="KW-1185">Reference proteome</keyword>
<name>H0I324_9HYPH</name>
<evidence type="ECO:0000313" key="11">
    <source>
        <dbReference type="EMBL" id="EHK52621.1"/>
    </source>
</evidence>
<feature type="transmembrane region" description="Helical" evidence="9">
    <location>
        <begin position="333"/>
        <end position="355"/>
    </location>
</feature>
<dbReference type="Pfam" id="PF11812">
    <property type="entry name" value="DUF3333"/>
    <property type="match status" value="1"/>
</dbReference>
<proteinExistence type="inferred from homology"/>
<dbReference type="OrthoDB" id="9807065at2"/>
<evidence type="ECO:0000256" key="9">
    <source>
        <dbReference type="RuleBase" id="RU363043"/>
    </source>
</evidence>
<dbReference type="GO" id="GO:0035435">
    <property type="term" value="P:phosphate ion transmembrane transport"/>
    <property type="evidence" value="ECO:0007669"/>
    <property type="project" value="InterPro"/>
</dbReference>
<dbReference type="PANTHER" id="PTHR43470">
    <property type="entry name" value="PHOSPHATE TRANSPORT SYSTEM PERMEASE PROTEIN PSTA-RELATED"/>
    <property type="match status" value="1"/>
</dbReference>
<dbReference type="PANTHER" id="PTHR43470:SF5">
    <property type="entry name" value="PHOSPHATE TRANSPORT SYSTEM PERMEASE PROTEIN PSTA"/>
    <property type="match status" value="1"/>
</dbReference>
<evidence type="ECO:0000256" key="1">
    <source>
        <dbReference type="ARBA" id="ARBA00004651"/>
    </source>
</evidence>
<feature type="transmembrane region" description="Helical" evidence="9">
    <location>
        <begin position="290"/>
        <end position="312"/>
    </location>
</feature>